<dbReference type="PROSITE" id="PS00216">
    <property type="entry name" value="SUGAR_TRANSPORT_1"/>
    <property type="match status" value="1"/>
</dbReference>
<dbReference type="InterPro" id="IPR020846">
    <property type="entry name" value="MFS_dom"/>
</dbReference>
<evidence type="ECO:0000313" key="10">
    <source>
        <dbReference type="Proteomes" id="UP001055156"/>
    </source>
</evidence>
<feature type="transmembrane region" description="Helical" evidence="7">
    <location>
        <begin position="258"/>
        <end position="283"/>
    </location>
</feature>
<dbReference type="Gene3D" id="1.20.1250.20">
    <property type="entry name" value="MFS general substrate transporter like domains"/>
    <property type="match status" value="2"/>
</dbReference>
<evidence type="ECO:0000256" key="7">
    <source>
        <dbReference type="SAM" id="Phobius"/>
    </source>
</evidence>
<feature type="transmembrane region" description="Helical" evidence="7">
    <location>
        <begin position="208"/>
        <end position="229"/>
    </location>
</feature>
<comment type="subcellular location">
    <subcellularLocation>
        <location evidence="1">Cell membrane</location>
        <topology evidence="1">Multi-pass membrane protein</topology>
    </subcellularLocation>
</comment>
<dbReference type="PANTHER" id="PTHR43045">
    <property type="entry name" value="SHIKIMATE TRANSPORTER"/>
    <property type="match status" value="1"/>
</dbReference>
<keyword evidence="6 7" id="KW-0472">Membrane</keyword>
<reference evidence="9" key="2">
    <citation type="submission" date="2021-08" db="EMBL/GenBank/DDBJ databases">
        <authorList>
            <person name="Tani A."/>
            <person name="Ola A."/>
            <person name="Ogura Y."/>
            <person name="Katsura K."/>
            <person name="Hayashi T."/>
        </authorList>
    </citation>
    <scope>NUCLEOTIDE SEQUENCE</scope>
    <source>
        <strain evidence="9">NBRC 15689</strain>
    </source>
</reference>
<keyword evidence="3" id="KW-1003">Cell membrane</keyword>
<feature type="transmembrane region" description="Helical" evidence="7">
    <location>
        <begin position="176"/>
        <end position="196"/>
    </location>
</feature>
<feature type="transmembrane region" description="Helical" evidence="7">
    <location>
        <begin position="390"/>
        <end position="410"/>
    </location>
</feature>
<dbReference type="RefSeq" id="WP_238313593.1">
    <property type="nucleotide sequence ID" value="NZ_BPQV01000014.1"/>
</dbReference>
<feature type="domain" description="Major facilitator superfamily (MFS) profile" evidence="8">
    <location>
        <begin position="31"/>
        <end position="444"/>
    </location>
</feature>
<feature type="transmembrane region" description="Helical" evidence="7">
    <location>
        <begin position="350"/>
        <end position="369"/>
    </location>
</feature>
<evidence type="ECO:0000256" key="6">
    <source>
        <dbReference type="ARBA" id="ARBA00023136"/>
    </source>
</evidence>
<keyword evidence="10" id="KW-1185">Reference proteome</keyword>
<name>A0ABQ4TDG8_METOR</name>
<keyword evidence="5 7" id="KW-1133">Transmembrane helix</keyword>
<feature type="transmembrane region" description="Helical" evidence="7">
    <location>
        <begin position="295"/>
        <end position="316"/>
    </location>
</feature>
<evidence type="ECO:0000313" key="9">
    <source>
        <dbReference type="EMBL" id="GJE29273.1"/>
    </source>
</evidence>
<feature type="transmembrane region" description="Helical" evidence="7">
    <location>
        <begin position="43"/>
        <end position="65"/>
    </location>
</feature>
<feature type="transmembrane region" description="Helical" evidence="7">
    <location>
        <begin position="105"/>
        <end position="125"/>
    </location>
</feature>
<feature type="transmembrane region" description="Helical" evidence="7">
    <location>
        <begin position="323"/>
        <end position="344"/>
    </location>
</feature>
<sequence length="449" mass="48162">MSSDYALPSSTALERDAHLVSTDHKVAPSEIAMGVIIGRTSEFFDFFVFGIASVLVFPRVFFPFVDPLTGTLYSFALFALAFVARPIGSTIFMEIDRRHGRSVKLTIALFLLGSCTAAISFLPRYETIGMVAVWLLAAFRFGQGLALGGAWDGLASLLALNAPDNRRGWYAMLPQLGAPLGFMLASALFSFFIVNLDDADFVDWGWRYPFYVAFAINVVALFARLRLVVTDEFTELLNQNELTPVPVFALIRSHGRNLAIGALVPLASFALFHLVTIFPISWITLFTQRSAGEFLMVQFAGAIIGAGAMVSSGLIADQIGRRTMLAISAALITVFALGSILAPILFGDSAAAQTIYVVVGFGLLGLSYGQTAGAVSSNFGSRYRYTGSALTSDLAWLFGAGFAPLVALTLSSRYGLAWVGVYLLSGGVATLLALGINRSLSRDEGQARA</sequence>
<dbReference type="SUPFAM" id="SSF103473">
    <property type="entry name" value="MFS general substrate transporter"/>
    <property type="match status" value="1"/>
</dbReference>
<accession>A0ABQ4TDG8</accession>
<organism evidence="9 10">
    <name type="scientific">Methylobacterium organophilum</name>
    <dbReference type="NCBI Taxonomy" id="410"/>
    <lineage>
        <taxon>Bacteria</taxon>
        <taxon>Pseudomonadati</taxon>
        <taxon>Pseudomonadota</taxon>
        <taxon>Alphaproteobacteria</taxon>
        <taxon>Hyphomicrobiales</taxon>
        <taxon>Methylobacteriaceae</taxon>
        <taxon>Methylobacterium</taxon>
    </lineage>
</organism>
<feature type="transmembrane region" description="Helical" evidence="7">
    <location>
        <begin position="131"/>
        <end position="155"/>
    </location>
</feature>
<keyword evidence="4 7" id="KW-0812">Transmembrane</keyword>
<dbReference type="InterPro" id="IPR036259">
    <property type="entry name" value="MFS_trans_sf"/>
</dbReference>
<dbReference type="PANTHER" id="PTHR43045:SF2">
    <property type="entry name" value="INNER MEMBRANE METABOLITE TRANSPORT PROTEIN YHJE"/>
    <property type="match status" value="1"/>
</dbReference>
<dbReference type="PROSITE" id="PS50850">
    <property type="entry name" value="MFS"/>
    <property type="match status" value="1"/>
</dbReference>
<evidence type="ECO:0000256" key="1">
    <source>
        <dbReference type="ARBA" id="ARBA00004651"/>
    </source>
</evidence>
<feature type="transmembrane region" description="Helical" evidence="7">
    <location>
        <begin position="416"/>
        <end position="436"/>
    </location>
</feature>
<feature type="transmembrane region" description="Helical" evidence="7">
    <location>
        <begin position="71"/>
        <end position="93"/>
    </location>
</feature>
<dbReference type="InterPro" id="IPR005829">
    <property type="entry name" value="Sugar_transporter_CS"/>
</dbReference>
<dbReference type="Proteomes" id="UP001055156">
    <property type="component" value="Unassembled WGS sequence"/>
</dbReference>
<gene>
    <name evidence="9" type="primary">yhjE_2</name>
    <name evidence="9" type="ORF">LKMONMHP_4152</name>
</gene>
<keyword evidence="2" id="KW-0813">Transport</keyword>
<evidence type="ECO:0000256" key="4">
    <source>
        <dbReference type="ARBA" id="ARBA00022692"/>
    </source>
</evidence>
<dbReference type="Pfam" id="PF07690">
    <property type="entry name" value="MFS_1"/>
    <property type="match status" value="1"/>
</dbReference>
<evidence type="ECO:0000256" key="2">
    <source>
        <dbReference type="ARBA" id="ARBA00022448"/>
    </source>
</evidence>
<comment type="caution">
    <text evidence="9">The sequence shown here is derived from an EMBL/GenBank/DDBJ whole genome shotgun (WGS) entry which is preliminary data.</text>
</comment>
<evidence type="ECO:0000259" key="8">
    <source>
        <dbReference type="PROSITE" id="PS50850"/>
    </source>
</evidence>
<dbReference type="EMBL" id="BPQV01000014">
    <property type="protein sequence ID" value="GJE29273.1"/>
    <property type="molecule type" value="Genomic_DNA"/>
</dbReference>
<reference evidence="9" key="1">
    <citation type="journal article" date="2021" name="Front. Microbiol.">
        <title>Comprehensive Comparative Genomics and Phenotyping of Methylobacterium Species.</title>
        <authorList>
            <person name="Alessa O."/>
            <person name="Ogura Y."/>
            <person name="Fujitani Y."/>
            <person name="Takami H."/>
            <person name="Hayashi T."/>
            <person name="Sahin N."/>
            <person name="Tani A."/>
        </authorList>
    </citation>
    <scope>NUCLEOTIDE SEQUENCE</scope>
    <source>
        <strain evidence="9">NBRC 15689</strain>
    </source>
</reference>
<dbReference type="InterPro" id="IPR011701">
    <property type="entry name" value="MFS"/>
</dbReference>
<proteinExistence type="predicted"/>
<evidence type="ECO:0000256" key="3">
    <source>
        <dbReference type="ARBA" id="ARBA00022475"/>
    </source>
</evidence>
<evidence type="ECO:0000256" key="5">
    <source>
        <dbReference type="ARBA" id="ARBA00022989"/>
    </source>
</evidence>
<protein>
    <submittedName>
        <fullName evidence="9">Inner membrane metabolite transport protein YhjE</fullName>
    </submittedName>
</protein>